<dbReference type="AlphaFoldDB" id="A0AAE3ZMG6"/>
<dbReference type="InterPro" id="IPR009061">
    <property type="entry name" value="DNA-bd_dom_put_sf"/>
</dbReference>
<feature type="domain" description="Helix-turn-helix" evidence="1">
    <location>
        <begin position="11"/>
        <end position="57"/>
    </location>
</feature>
<dbReference type="Gene3D" id="1.10.1660.10">
    <property type="match status" value="1"/>
</dbReference>
<dbReference type="NCBIfam" id="TIGR01764">
    <property type="entry name" value="excise"/>
    <property type="match status" value="1"/>
</dbReference>
<dbReference type="Pfam" id="PF12728">
    <property type="entry name" value="HTH_17"/>
    <property type="match status" value="1"/>
</dbReference>
<evidence type="ECO:0000313" key="3">
    <source>
        <dbReference type="Proteomes" id="UP001183629"/>
    </source>
</evidence>
<evidence type="ECO:0000259" key="1">
    <source>
        <dbReference type="Pfam" id="PF12728"/>
    </source>
</evidence>
<sequence length="62" mass="7051">MADGARGLWSHEEAAAYLGLSEQTLYFINHKGKGPKSYKVGKYRRYRKADIDAWLETECAAK</sequence>
<protein>
    <submittedName>
        <fullName evidence="2">Excisionase family DNA binding protein</fullName>
    </submittedName>
</protein>
<dbReference type="GO" id="GO:0003677">
    <property type="term" value="F:DNA binding"/>
    <property type="evidence" value="ECO:0007669"/>
    <property type="project" value="InterPro"/>
</dbReference>
<accession>A0AAE3ZMG6</accession>
<proteinExistence type="predicted"/>
<comment type="caution">
    <text evidence="2">The sequence shown here is derived from an EMBL/GenBank/DDBJ whole genome shotgun (WGS) entry which is preliminary data.</text>
</comment>
<gene>
    <name evidence="2" type="ORF">J2S44_002888</name>
</gene>
<dbReference type="RefSeq" id="WP_307240458.1">
    <property type="nucleotide sequence ID" value="NZ_JAVDYC010000001.1"/>
</dbReference>
<dbReference type="EMBL" id="JAVDYC010000001">
    <property type="protein sequence ID" value="MDR7322638.1"/>
    <property type="molecule type" value="Genomic_DNA"/>
</dbReference>
<evidence type="ECO:0000313" key="2">
    <source>
        <dbReference type="EMBL" id="MDR7322638.1"/>
    </source>
</evidence>
<name>A0AAE3ZMG6_9ACTN</name>
<dbReference type="Proteomes" id="UP001183629">
    <property type="component" value="Unassembled WGS sequence"/>
</dbReference>
<reference evidence="2 3" key="1">
    <citation type="submission" date="2023-07" db="EMBL/GenBank/DDBJ databases">
        <title>Sequencing the genomes of 1000 actinobacteria strains.</title>
        <authorList>
            <person name="Klenk H.-P."/>
        </authorList>
    </citation>
    <scope>NUCLEOTIDE SEQUENCE [LARGE SCALE GENOMIC DNA]</scope>
    <source>
        <strain evidence="2 3">DSM 44711</strain>
    </source>
</reference>
<dbReference type="InterPro" id="IPR010093">
    <property type="entry name" value="SinI_DNA-bd"/>
</dbReference>
<dbReference type="SUPFAM" id="SSF46955">
    <property type="entry name" value="Putative DNA-binding domain"/>
    <property type="match status" value="1"/>
</dbReference>
<dbReference type="InterPro" id="IPR041657">
    <property type="entry name" value="HTH_17"/>
</dbReference>
<organism evidence="2 3">
    <name type="scientific">Catenuloplanes niger</name>
    <dbReference type="NCBI Taxonomy" id="587534"/>
    <lineage>
        <taxon>Bacteria</taxon>
        <taxon>Bacillati</taxon>
        <taxon>Actinomycetota</taxon>
        <taxon>Actinomycetes</taxon>
        <taxon>Micromonosporales</taxon>
        <taxon>Micromonosporaceae</taxon>
        <taxon>Catenuloplanes</taxon>
    </lineage>
</organism>
<keyword evidence="3" id="KW-1185">Reference proteome</keyword>